<comment type="caution">
    <text evidence="6">The sequence shown here is derived from an EMBL/GenBank/DDBJ whole genome shotgun (WGS) entry which is preliminary data.</text>
</comment>
<keyword evidence="4" id="KW-0732">Signal</keyword>
<evidence type="ECO:0000313" key="7">
    <source>
        <dbReference type="Proteomes" id="UP000320653"/>
    </source>
</evidence>
<feature type="domain" description="Solute-binding protein family 5" evidence="5">
    <location>
        <begin position="74"/>
        <end position="426"/>
    </location>
</feature>
<comment type="subcellular location">
    <subcellularLocation>
        <location evidence="1">Periplasm</location>
    </subcellularLocation>
</comment>
<sequence length="509" mass="54961">MLPGGFAFAVSRTIACVFAAALIVQPVAAQEVLRVPLLTDIATFDPDNGFEIGAMSAINNVYEGLVQYEPGTVKVVGRLAHSWEVSDDGREYVFRLVDGVKFHDGTEMSASDVVASFDRRKDGKLALSYFLSNVEKLEPVDRLTLKIVLRRAQPSFIDSLASPWGPKVISPRALAEHDKGDRATGWLGEHADGTGPYALAEFSRGDRYVLKRNDEYWGQKAFFPEVQIPVVPDIGQQILQLRAGDIDAVPTGYPIAQLGGIPSDLAVSAAPSVSLYTLFAKPGSPLDDPEIRQAVLTAINPALWAEDAFGQYATVARSVYPRVVLDPGRPLVFPVDMERAKAIVARRGPVSLVIGQHSASPGYQKISGLLIAQLASIGVKATSYALPPGAAFNLKEATSPPDLLLTIAGPDAAHPENQAKAFFTKDAPVNFFGRSIGQADRLIEEAGSLGSDARRNELYEQAGQMIFDAGIAIPLVEMQDVVVHANDIRDFGLRPVYPPGNIDYESVRR</sequence>
<evidence type="ECO:0000256" key="3">
    <source>
        <dbReference type="ARBA" id="ARBA00022448"/>
    </source>
</evidence>
<dbReference type="InterPro" id="IPR000914">
    <property type="entry name" value="SBP_5_dom"/>
</dbReference>
<organism evidence="6 7">
    <name type="scientific">Neorhizobium alkalisoli</name>
    <dbReference type="NCBI Taxonomy" id="528178"/>
    <lineage>
        <taxon>Bacteria</taxon>
        <taxon>Pseudomonadati</taxon>
        <taxon>Pseudomonadota</taxon>
        <taxon>Alphaproteobacteria</taxon>
        <taxon>Hyphomicrobiales</taxon>
        <taxon>Rhizobiaceae</taxon>
        <taxon>Rhizobium/Agrobacterium group</taxon>
        <taxon>Neorhizobium</taxon>
    </lineage>
</organism>
<gene>
    <name evidence="6" type="ORF">FHW37_1186</name>
</gene>
<dbReference type="InterPro" id="IPR039424">
    <property type="entry name" value="SBP_5"/>
</dbReference>
<dbReference type="GO" id="GO:0030288">
    <property type="term" value="C:outer membrane-bounded periplasmic space"/>
    <property type="evidence" value="ECO:0007669"/>
    <property type="project" value="UniProtKB-ARBA"/>
</dbReference>
<evidence type="ECO:0000259" key="5">
    <source>
        <dbReference type="Pfam" id="PF00496"/>
    </source>
</evidence>
<dbReference type="SUPFAM" id="SSF53850">
    <property type="entry name" value="Periplasmic binding protein-like II"/>
    <property type="match status" value="1"/>
</dbReference>
<evidence type="ECO:0000256" key="4">
    <source>
        <dbReference type="ARBA" id="ARBA00022729"/>
    </source>
</evidence>
<dbReference type="PIRSF" id="PIRSF002741">
    <property type="entry name" value="MppA"/>
    <property type="match status" value="1"/>
</dbReference>
<dbReference type="GO" id="GO:1904680">
    <property type="term" value="F:peptide transmembrane transporter activity"/>
    <property type="evidence" value="ECO:0007669"/>
    <property type="project" value="TreeGrafter"/>
</dbReference>
<evidence type="ECO:0000256" key="2">
    <source>
        <dbReference type="ARBA" id="ARBA00005695"/>
    </source>
</evidence>
<dbReference type="OrthoDB" id="9803988at2"/>
<comment type="similarity">
    <text evidence="2">Belongs to the bacterial solute-binding protein 5 family.</text>
</comment>
<keyword evidence="3" id="KW-0813">Transport</keyword>
<accession>A0A561Q0G2</accession>
<dbReference type="CDD" id="cd00995">
    <property type="entry name" value="PBP2_NikA_DppA_OppA_like"/>
    <property type="match status" value="1"/>
</dbReference>
<dbReference type="Pfam" id="PF00496">
    <property type="entry name" value="SBP_bac_5"/>
    <property type="match status" value="1"/>
</dbReference>
<dbReference type="AlphaFoldDB" id="A0A561Q0G2"/>
<dbReference type="EMBL" id="VIWP01000018">
    <property type="protein sequence ID" value="TWF43854.1"/>
    <property type="molecule type" value="Genomic_DNA"/>
</dbReference>
<dbReference type="Proteomes" id="UP000320653">
    <property type="component" value="Unassembled WGS sequence"/>
</dbReference>
<dbReference type="RefSeq" id="WP_145643544.1">
    <property type="nucleotide sequence ID" value="NZ_VIWP01000018.1"/>
</dbReference>
<evidence type="ECO:0000256" key="1">
    <source>
        <dbReference type="ARBA" id="ARBA00004418"/>
    </source>
</evidence>
<dbReference type="Gene3D" id="3.40.190.10">
    <property type="entry name" value="Periplasmic binding protein-like II"/>
    <property type="match status" value="1"/>
</dbReference>
<dbReference type="Gene3D" id="3.10.105.10">
    <property type="entry name" value="Dipeptide-binding Protein, Domain 3"/>
    <property type="match status" value="1"/>
</dbReference>
<dbReference type="GO" id="GO:0015833">
    <property type="term" value="P:peptide transport"/>
    <property type="evidence" value="ECO:0007669"/>
    <property type="project" value="TreeGrafter"/>
</dbReference>
<keyword evidence="7" id="KW-1185">Reference proteome</keyword>
<name>A0A561Q0G2_9HYPH</name>
<dbReference type="InterPro" id="IPR030678">
    <property type="entry name" value="Peptide/Ni-bd"/>
</dbReference>
<dbReference type="PANTHER" id="PTHR30290">
    <property type="entry name" value="PERIPLASMIC BINDING COMPONENT OF ABC TRANSPORTER"/>
    <property type="match status" value="1"/>
</dbReference>
<dbReference type="GO" id="GO:0043190">
    <property type="term" value="C:ATP-binding cassette (ABC) transporter complex"/>
    <property type="evidence" value="ECO:0007669"/>
    <property type="project" value="InterPro"/>
</dbReference>
<proteinExistence type="inferred from homology"/>
<evidence type="ECO:0000313" key="6">
    <source>
        <dbReference type="EMBL" id="TWF43854.1"/>
    </source>
</evidence>
<dbReference type="PANTHER" id="PTHR30290:SF9">
    <property type="entry name" value="OLIGOPEPTIDE-BINDING PROTEIN APPA"/>
    <property type="match status" value="1"/>
</dbReference>
<reference evidence="6 7" key="1">
    <citation type="submission" date="2019-06" db="EMBL/GenBank/DDBJ databases">
        <title>Sorghum-associated microbial communities from plants grown in Nebraska, USA.</title>
        <authorList>
            <person name="Schachtman D."/>
        </authorList>
    </citation>
    <scope>NUCLEOTIDE SEQUENCE [LARGE SCALE GENOMIC DNA]</scope>
    <source>
        <strain evidence="6 7">1225</strain>
    </source>
</reference>
<protein>
    <submittedName>
        <fullName evidence="6">Peptide/nickel transport system substrate-binding protein</fullName>
    </submittedName>
</protein>
<dbReference type="Gene3D" id="3.90.76.10">
    <property type="entry name" value="Dipeptide-binding Protein, Domain 1"/>
    <property type="match status" value="1"/>
</dbReference>